<dbReference type="AlphaFoldDB" id="B2J7Z1"/>
<accession>B2J7Z1</accession>
<organism evidence="1 2">
    <name type="scientific">Nostoc punctiforme (strain ATCC 29133 / PCC 73102)</name>
    <dbReference type="NCBI Taxonomy" id="63737"/>
    <lineage>
        <taxon>Bacteria</taxon>
        <taxon>Bacillati</taxon>
        <taxon>Cyanobacteriota</taxon>
        <taxon>Cyanophyceae</taxon>
        <taxon>Nostocales</taxon>
        <taxon>Nostocaceae</taxon>
        <taxon>Nostoc</taxon>
    </lineage>
</organism>
<dbReference type="KEGG" id="npu:Npun_R5654"/>
<dbReference type="HOGENOM" id="CLU_2155734_0_0_3"/>
<name>B2J7Z1_NOSP7</name>
<keyword evidence="2" id="KW-1185">Reference proteome</keyword>
<gene>
    <name evidence="1" type="ordered locus">Npun_R5654</name>
</gene>
<proteinExistence type="predicted"/>
<evidence type="ECO:0000313" key="2">
    <source>
        <dbReference type="Proteomes" id="UP000001191"/>
    </source>
</evidence>
<reference evidence="2" key="1">
    <citation type="submission" date="2008-04" db="EMBL/GenBank/DDBJ databases">
        <title>Complete sequence of chromosome of Nostoc punctiforme ATCC 29133.</title>
        <authorList>
            <consortium name="US DOE Joint Genome Institute"/>
            <person name="Copeland A."/>
            <person name="Lucas S."/>
            <person name="Lapidus A."/>
            <person name="Glavina del Rio T."/>
            <person name="Dalin E."/>
            <person name="Tice H."/>
            <person name="Pitluck S."/>
            <person name="Chain P."/>
            <person name="Malfatti S."/>
            <person name="Shin M."/>
            <person name="Vergez L."/>
            <person name="Schmutz J."/>
            <person name="Larimer F."/>
            <person name="Land M."/>
            <person name="Hauser L."/>
            <person name="Kyrpides N."/>
            <person name="Kim E."/>
            <person name="Meeks J.C."/>
            <person name="Elhai J."/>
            <person name="Campbell E.L."/>
            <person name="Thiel T."/>
            <person name="Longmire J."/>
            <person name="Potts M."/>
            <person name="Atlas R."/>
        </authorList>
    </citation>
    <scope>NUCLEOTIDE SEQUENCE [LARGE SCALE GENOMIC DNA]</scope>
    <source>
        <strain evidence="2">ATCC 29133 / PCC 73102</strain>
    </source>
</reference>
<evidence type="ECO:0000313" key="1">
    <source>
        <dbReference type="EMBL" id="ACC83956.1"/>
    </source>
</evidence>
<reference evidence="1 2" key="2">
    <citation type="journal article" date="2013" name="Plant Physiol.">
        <title>A Nostoc punctiforme Sugar Transporter Necessary to Establish a Cyanobacterium-Plant Symbiosis.</title>
        <authorList>
            <person name="Ekman M."/>
            <person name="Picossi S."/>
            <person name="Campbell E.L."/>
            <person name="Meeks J.C."/>
            <person name="Flores E."/>
        </authorList>
    </citation>
    <scope>NUCLEOTIDE SEQUENCE [LARGE SCALE GENOMIC DNA]</scope>
    <source>
        <strain evidence="2">ATCC 29133 / PCC 73102</strain>
    </source>
</reference>
<dbReference type="Proteomes" id="UP000001191">
    <property type="component" value="Chromosome"/>
</dbReference>
<protein>
    <submittedName>
        <fullName evidence="1">Uncharacterized protein</fullName>
    </submittedName>
</protein>
<dbReference type="EnsemblBacteria" id="ACC83956">
    <property type="protein sequence ID" value="ACC83956"/>
    <property type="gene ID" value="Npun_R5654"/>
</dbReference>
<dbReference type="EMBL" id="CP001037">
    <property type="protein sequence ID" value="ACC83956.1"/>
    <property type="molecule type" value="Genomic_DNA"/>
</dbReference>
<sequence length="111" mass="11776">MLQHLIVATTLQVLGGLKAELFANTFFVTSVATTLQVLGGLKEDVTFDENKLTGGNNPPGTGWVESCFTAECIGNPGVATTLQVLGGLKGRTSKHPGRSSAWQQPSRYWVG</sequence>